<dbReference type="SUPFAM" id="SSF54909">
    <property type="entry name" value="Dimeric alpha+beta barrel"/>
    <property type="match status" value="1"/>
</dbReference>
<feature type="domain" description="ABM" evidence="1">
    <location>
        <begin position="6"/>
        <end position="96"/>
    </location>
</feature>
<name>A0AAI8YMJ8_9PEZI</name>
<keyword evidence="3" id="KW-1185">Reference proteome</keyword>
<dbReference type="PROSITE" id="PS51725">
    <property type="entry name" value="ABM"/>
    <property type="match status" value="1"/>
</dbReference>
<protein>
    <submittedName>
        <fullName evidence="2">Uu.00g061190.m01.CDS01</fullName>
    </submittedName>
</protein>
<sequence>MADKQITLVATVWPAEGKMERLKEVVTAATHNLRDVELGTLQFQVLEETNTKSSRMVLIEVYQDQAALDAHRANPDYTAVFKTISEEGLMAKAPEVVETRSVGGYK</sequence>
<dbReference type="Gene3D" id="3.30.70.100">
    <property type="match status" value="1"/>
</dbReference>
<gene>
    <name evidence="2" type="ORF">KHLLAP_LOCUS10687</name>
</gene>
<dbReference type="InterPro" id="IPR011008">
    <property type="entry name" value="Dimeric_a/b-barrel"/>
</dbReference>
<dbReference type="Proteomes" id="UP001295740">
    <property type="component" value="Unassembled WGS sequence"/>
</dbReference>
<dbReference type="Pfam" id="PF03992">
    <property type="entry name" value="ABM"/>
    <property type="match status" value="1"/>
</dbReference>
<organism evidence="2 3">
    <name type="scientific">Anthostomella pinea</name>
    <dbReference type="NCBI Taxonomy" id="933095"/>
    <lineage>
        <taxon>Eukaryota</taxon>
        <taxon>Fungi</taxon>
        <taxon>Dikarya</taxon>
        <taxon>Ascomycota</taxon>
        <taxon>Pezizomycotina</taxon>
        <taxon>Sordariomycetes</taxon>
        <taxon>Xylariomycetidae</taxon>
        <taxon>Xylariales</taxon>
        <taxon>Xylariaceae</taxon>
        <taxon>Anthostomella</taxon>
    </lineage>
</organism>
<accession>A0AAI8YMJ8</accession>
<dbReference type="EMBL" id="CAUWAG010000013">
    <property type="protein sequence ID" value="CAJ2510219.1"/>
    <property type="molecule type" value="Genomic_DNA"/>
</dbReference>
<comment type="caution">
    <text evidence="2">The sequence shown here is derived from an EMBL/GenBank/DDBJ whole genome shotgun (WGS) entry which is preliminary data.</text>
</comment>
<evidence type="ECO:0000313" key="3">
    <source>
        <dbReference type="Proteomes" id="UP001295740"/>
    </source>
</evidence>
<dbReference type="AlphaFoldDB" id="A0AAI8YMJ8"/>
<reference evidence="2" key="1">
    <citation type="submission" date="2023-10" db="EMBL/GenBank/DDBJ databases">
        <authorList>
            <person name="Hackl T."/>
        </authorList>
    </citation>
    <scope>NUCLEOTIDE SEQUENCE</scope>
</reference>
<evidence type="ECO:0000259" key="1">
    <source>
        <dbReference type="PROSITE" id="PS51725"/>
    </source>
</evidence>
<dbReference type="InterPro" id="IPR007138">
    <property type="entry name" value="ABM_dom"/>
</dbReference>
<evidence type="ECO:0000313" key="2">
    <source>
        <dbReference type="EMBL" id="CAJ2510219.1"/>
    </source>
</evidence>
<proteinExistence type="predicted"/>